<comment type="caution">
    <text evidence="2">The sequence shown here is derived from an EMBL/GenBank/DDBJ whole genome shotgun (WGS) entry which is preliminary data.</text>
</comment>
<evidence type="ECO:0000313" key="3">
    <source>
        <dbReference type="Proteomes" id="UP000323664"/>
    </source>
</evidence>
<dbReference type="EMBL" id="RIAS01000008">
    <property type="protein sequence ID" value="KAA8785395.1"/>
    <property type="molecule type" value="Genomic_DNA"/>
</dbReference>
<reference evidence="2 3" key="1">
    <citation type="journal article" date="2019" name="J. Ind. Microbiol. Biotechnol.">
        <title>Paenibacillus amylolyticus 27C64 has a diverse set of carbohydrate-active enzymes and complete pectin deconstruction system.</title>
        <authorList>
            <person name="Keggi C."/>
            <person name="Doran-Peterson J."/>
        </authorList>
    </citation>
    <scope>NUCLEOTIDE SEQUENCE [LARGE SCALE GENOMIC DNA]</scope>
    <source>
        <strain evidence="2 3">27C64</strain>
    </source>
</reference>
<dbReference type="SUPFAM" id="SSF55729">
    <property type="entry name" value="Acyl-CoA N-acyltransferases (Nat)"/>
    <property type="match status" value="1"/>
</dbReference>
<dbReference type="AlphaFoldDB" id="A0A5M9WUZ3"/>
<evidence type="ECO:0000313" key="2">
    <source>
        <dbReference type="EMBL" id="KAA8785395.1"/>
    </source>
</evidence>
<dbReference type="Gene3D" id="3.40.630.30">
    <property type="match status" value="1"/>
</dbReference>
<feature type="domain" description="N-acetyltransferase" evidence="1">
    <location>
        <begin position="5"/>
        <end position="160"/>
    </location>
</feature>
<dbReference type="GO" id="GO:0016747">
    <property type="term" value="F:acyltransferase activity, transferring groups other than amino-acyl groups"/>
    <property type="evidence" value="ECO:0007669"/>
    <property type="project" value="InterPro"/>
</dbReference>
<keyword evidence="2" id="KW-0808">Transferase</keyword>
<proteinExistence type="predicted"/>
<dbReference type="PROSITE" id="PS51186">
    <property type="entry name" value="GNAT"/>
    <property type="match status" value="1"/>
</dbReference>
<dbReference type="RefSeq" id="WP_123065172.1">
    <property type="nucleotide sequence ID" value="NZ_RIAS01000008.1"/>
</dbReference>
<dbReference type="InterPro" id="IPR016181">
    <property type="entry name" value="Acyl_CoA_acyltransferase"/>
</dbReference>
<gene>
    <name evidence="2" type="ORF">EC604_16245</name>
</gene>
<accession>A0A5M9WUZ3</accession>
<organism evidence="2 3">
    <name type="scientific">Paenibacillus amylolyticus</name>
    <dbReference type="NCBI Taxonomy" id="1451"/>
    <lineage>
        <taxon>Bacteria</taxon>
        <taxon>Bacillati</taxon>
        <taxon>Bacillota</taxon>
        <taxon>Bacilli</taxon>
        <taxon>Bacillales</taxon>
        <taxon>Paenibacillaceae</taxon>
        <taxon>Paenibacillus</taxon>
    </lineage>
</organism>
<dbReference type="Pfam" id="PF00583">
    <property type="entry name" value="Acetyltransf_1"/>
    <property type="match status" value="1"/>
</dbReference>
<protein>
    <submittedName>
        <fullName evidence="2">GNAT family N-acetyltransferase</fullName>
    </submittedName>
</protein>
<dbReference type="InterPro" id="IPR000182">
    <property type="entry name" value="GNAT_dom"/>
</dbReference>
<evidence type="ECO:0000259" key="1">
    <source>
        <dbReference type="PROSITE" id="PS51186"/>
    </source>
</evidence>
<name>A0A5M9WUZ3_PAEAM</name>
<dbReference type="Proteomes" id="UP000323664">
    <property type="component" value="Unassembled WGS sequence"/>
</dbReference>
<sequence length="160" mass="18271">MGQGIHLAQYEERYYQDLTGFTLKNEQVHFTALPAEVIEEAMMNPDKDPVVILHQAVPVGFFVLHKGSEYVEPAESDHKILIRALSISEQYQGKGYALDAMKQLPDWVRKFHPEVDEIILAVNEANKAAYQLYVKSGFLDLGLIRMGSRGIQHILHYTMR</sequence>